<name>A0AAE4AWS7_9ACTN</name>
<comment type="caution">
    <text evidence="1">The sequence shown here is derived from an EMBL/GenBank/DDBJ whole genome shotgun (WGS) entry which is preliminary data.</text>
</comment>
<reference evidence="1 2" key="1">
    <citation type="submission" date="2023-07" db="EMBL/GenBank/DDBJ databases">
        <title>Sequencing the genomes of 1000 actinobacteria strains.</title>
        <authorList>
            <person name="Klenk H.-P."/>
        </authorList>
    </citation>
    <scope>NUCLEOTIDE SEQUENCE [LARGE SCALE GENOMIC DNA]</scope>
    <source>
        <strain evidence="1 2">DSM 44709</strain>
    </source>
</reference>
<dbReference type="EMBL" id="JAUSUZ010000001">
    <property type="protein sequence ID" value="MDQ0363498.1"/>
    <property type="molecule type" value="Genomic_DNA"/>
</dbReference>
<dbReference type="RefSeq" id="WP_307234170.1">
    <property type="nucleotide sequence ID" value="NZ_JAUSUZ010000001.1"/>
</dbReference>
<organism evidence="1 2">
    <name type="scientific">Catenuloplanes indicus</name>
    <dbReference type="NCBI Taxonomy" id="137267"/>
    <lineage>
        <taxon>Bacteria</taxon>
        <taxon>Bacillati</taxon>
        <taxon>Actinomycetota</taxon>
        <taxon>Actinomycetes</taxon>
        <taxon>Micromonosporales</taxon>
        <taxon>Micromonosporaceae</taxon>
        <taxon>Catenuloplanes</taxon>
    </lineage>
</organism>
<proteinExistence type="predicted"/>
<dbReference type="AlphaFoldDB" id="A0AAE4AWS7"/>
<dbReference type="Proteomes" id="UP001240236">
    <property type="component" value="Unassembled WGS sequence"/>
</dbReference>
<evidence type="ECO:0000313" key="2">
    <source>
        <dbReference type="Proteomes" id="UP001240236"/>
    </source>
</evidence>
<gene>
    <name evidence="1" type="ORF">J2S42_000167</name>
</gene>
<protein>
    <submittedName>
        <fullName evidence="1">Uncharacterized protein</fullName>
    </submittedName>
</protein>
<evidence type="ECO:0000313" key="1">
    <source>
        <dbReference type="EMBL" id="MDQ0363498.1"/>
    </source>
</evidence>
<accession>A0AAE4AWS7</accession>
<sequence length="120" mass="12170">MDFADLLRLIDERATAFRTAVAAAPAPGRTGPDVSGVDALMDLVPHRLPAAGLGAATAWLAPVTPLHRWASSLRVVAEAGRGADVAAILAALLPALDRTRAGGVRFDRTAGGRGGPGAGR</sequence>
<keyword evidence="2" id="KW-1185">Reference proteome</keyword>